<dbReference type="Proteomes" id="UP000825799">
    <property type="component" value="Chromosome"/>
</dbReference>
<feature type="region of interest" description="Disordered" evidence="1">
    <location>
        <begin position="1"/>
        <end position="46"/>
    </location>
</feature>
<sequence length="46" mass="5035">MTEEMEEQGGTSGTQILVQPRIGSSLRRPISATETRVVAEDEDSEN</sequence>
<dbReference type="EMBL" id="CP080590">
    <property type="protein sequence ID" value="QYO78901.1"/>
    <property type="molecule type" value="Genomic_DNA"/>
</dbReference>
<protein>
    <submittedName>
        <fullName evidence="2">Uncharacterized protein</fullName>
    </submittedName>
</protein>
<dbReference type="RefSeq" id="WP_220307353.1">
    <property type="nucleotide sequence ID" value="NZ_CP080590.1"/>
</dbReference>
<accession>A0ABX8WLK4</accession>
<proteinExistence type="predicted"/>
<evidence type="ECO:0000313" key="2">
    <source>
        <dbReference type="EMBL" id="QYO78901.1"/>
    </source>
</evidence>
<keyword evidence="3" id="KW-1185">Reference proteome</keyword>
<name>A0ABX8WLK4_9HYPH</name>
<evidence type="ECO:0000313" key="3">
    <source>
        <dbReference type="Proteomes" id="UP000825799"/>
    </source>
</evidence>
<evidence type="ECO:0000256" key="1">
    <source>
        <dbReference type="SAM" id="MobiDB-lite"/>
    </source>
</evidence>
<organism evidence="2 3">
    <name type="scientific">Devosia salina</name>
    <dbReference type="NCBI Taxonomy" id="2860336"/>
    <lineage>
        <taxon>Bacteria</taxon>
        <taxon>Pseudomonadati</taxon>
        <taxon>Pseudomonadota</taxon>
        <taxon>Alphaproteobacteria</taxon>
        <taxon>Hyphomicrobiales</taxon>
        <taxon>Devosiaceae</taxon>
        <taxon>Devosia</taxon>
    </lineage>
</organism>
<gene>
    <name evidence="2" type="ORF">K1X15_10345</name>
</gene>
<reference evidence="2 3" key="1">
    <citation type="submission" date="2021-08" db="EMBL/GenBank/DDBJ databases">
        <title>Devosia salina sp. nov., isolated from the South China Sea sediment.</title>
        <authorList>
            <person name="Zhou Z."/>
        </authorList>
    </citation>
    <scope>NUCLEOTIDE SEQUENCE [LARGE SCALE GENOMIC DNA]</scope>
    <source>
        <strain evidence="2 3">SCS-3</strain>
    </source>
</reference>